<evidence type="ECO:0000313" key="6">
    <source>
        <dbReference type="Proteomes" id="UP001165378"/>
    </source>
</evidence>
<dbReference type="InterPro" id="IPR001932">
    <property type="entry name" value="PPM-type_phosphatase-like_dom"/>
</dbReference>
<evidence type="ECO:0000256" key="3">
    <source>
        <dbReference type="SAM" id="Phobius"/>
    </source>
</evidence>
<sequence length="387" mass="41061">MTLRRLRRAADSRAVGPEPSPGDRRATIAAFAAIVAISVIDALVDPAIPGAVALGLVAPAAAGVCSKRQVAALATVATASSVVLVTYYESTTVTSKFIHVTVIGALGLVAYGVTSTRLRREAQLRHARSVAMTLQSAVLEPVPPRLPGLDLASLYMAAEAETLVGGDFYAVVDGPHGIRMLIGDVRGKGLPAVNTAAALMATFREAAYHEKDLTEVAARLEGRIHRLTSERTGPPGERFATALLMAFDDPDTLRLITCGHTPPIMLRDGSSTEIELADIAPPLGLAPLYPGGVRYVEHEIPFAPGDTLVATTDGISEARDEDGRFYPAAARLAGWSRAWPQHIVLHLYSDLRGHTGGPLQDDAAALVLQRPRRATPGSTRRRLPHLI</sequence>
<dbReference type="PANTHER" id="PTHR43156">
    <property type="entry name" value="STAGE II SPORULATION PROTEIN E-RELATED"/>
    <property type="match status" value="1"/>
</dbReference>
<feature type="transmembrane region" description="Helical" evidence="3">
    <location>
        <begin position="70"/>
        <end position="88"/>
    </location>
</feature>
<evidence type="ECO:0000313" key="5">
    <source>
        <dbReference type="EMBL" id="MCF2528997.1"/>
    </source>
</evidence>
<keyword evidence="1" id="KW-0378">Hydrolase</keyword>
<organism evidence="5 6">
    <name type="scientific">Yinghuangia soli</name>
    <dbReference type="NCBI Taxonomy" id="2908204"/>
    <lineage>
        <taxon>Bacteria</taxon>
        <taxon>Bacillati</taxon>
        <taxon>Actinomycetota</taxon>
        <taxon>Actinomycetes</taxon>
        <taxon>Kitasatosporales</taxon>
        <taxon>Streptomycetaceae</taxon>
        <taxon>Yinghuangia</taxon>
    </lineage>
</organism>
<proteinExistence type="predicted"/>
<dbReference type="AlphaFoldDB" id="A0AA41Q0J7"/>
<name>A0AA41Q0J7_9ACTN</name>
<keyword evidence="3" id="KW-1133">Transmembrane helix</keyword>
<dbReference type="InterPro" id="IPR036457">
    <property type="entry name" value="PPM-type-like_dom_sf"/>
</dbReference>
<evidence type="ECO:0000259" key="4">
    <source>
        <dbReference type="SMART" id="SM00331"/>
    </source>
</evidence>
<comment type="caution">
    <text evidence="5">The sequence shown here is derived from an EMBL/GenBank/DDBJ whole genome shotgun (WGS) entry which is preliminary data.</text>
</comment>
<dbReference type="SUPFAM" id="SSF81606">
    <property type="entry name" value="PP2C-like"/>
    <property type="match status" value="1"/>
</dbReference>
<dbReference type="Gene3D" id="3.60.40.10">
    <property type="entry name" value="PPM-type phosphatase domain"/>
    <property type="match status" value="1"/>
</dbReference>
<keyword evidence="3" id="KW-0812">Transmembrane</keyword>
<feature type="domain" description="PPM-type phosphatase" evidence="4">
    <location>
        <begin position="149"/>
        <end position="370"/>
    </location>
</feature>
<evidence type="ECO:0000256" key="2">
    <source>
        <dbReference type="SAM" id="MobiDB-lite"/>
    </source>
</evidence>
<keyword evidence="3" id="KW-0472">Membrane</keyword>
<gene>
    <name evidence="5" type="ORF">LZ495_17480</name>
</gene>
<reference evidence="5" key="1">
    <citation type="submission" date="2022-01" db="EMBL/GenBank/DDBJ databases">
        <title>Genome-Based Taxonomic Classification of the Phylum Actinobacteria.</title>
        <authorList>
            <person name="Gao Y."/>
        </authorList>
    </citation>
    <scope>NUCLEOTIDE SEQUENCE</scope>
    <source>
        <strain evidence="5">KLBMP 8922</strain>
    </source>
</reference>
<dbReference type="SMART" id="SM00331">
    <property type="entry name" value="PP2C_SIG"/>
    <property type="match status" value="1"/>
</dbReference>
<feature type="transmembrane region" description="Helical" evidence="3">
    <location>
        <begin position="94"/>
        <end position="113"/>
    </location>
</feature>
<keyword evidence="6" id="KW-1185">Reference proteome</keyword>
<evidence type="ECO:0000256" key="1">
    <source>
        <dbReference type="ARBA" id="ARBA00022801"/>
    </source>
</evidence>
<dbReference type="FunFam" id="3.60.40.10:FF:000058">
    <property type="entry name" value="Stage II sporulation protein E"/>
    <property type="match status" value="1"/>
</dbReference>
<dbReference type="PANTHER" id="PTHR43156:SF2">
    <property type="entry name" value="STAGE II SPORULATION PROTEIN E"/>
    <property type="match status" value="1"/>
</dbReference>
<feature type="region of interest" description="Disordered" evidence="2">
    <location>
        <begin position="1"/>
        <end position="22"/>
    </location>
</feature>
<dbReference type="RefSeq" id="WP_235053165.1">
    <property type="nucleotide sequence ID" value="NZ_JAKFHA010000009.1"/>
</dbReference>
<dbReference type="InterPro" id="IPR052016">
    <property type="entry name" value="Bact_Sigma-Reg"/>
</dbReference>
<protein>
    <submittedName>
        <fullName evidence="5">Serine/threonine-protein phosphatase</fullName>
    </submittedName>
</protein>
<dbReference type="EMBL" id="JAKFHA010000009">
    <property type="protein sequence ID" value="MCF2528997.1"/>
    <property type="molecule type" value="Genomic_DNA"/>
</dbReference>
<dbReference type="GO" id="GO:0016791">
    <property type="term" value="F:phosphatase activity"/>
    <property type="evidence" value="ECO:0007669"/>
    <property type="project" value="TreeGrafter"/>
</dbReference>
<dbReference type="Proteomes" id="UP001165378">
    <property type="component" value="Unassembled WGS sequence"/>
</dbReference>
<dbReference type="Pfam" id="PF07228">
    <property type="entry name" value="SpoIIE"/>
    <property type="match status" value="1"/>
</dbReference>
<accession>A0AA41Q0J7</accession>